<dbReference type="InterPro" id="IPR018490">
    <property type="entry name" value="cNMP-bd_dom_sf"/>
</dbReference>
<comment type="caution">
    <text evidence="6">The sequence shown here is derived from an EMBL/GenBank/DDBJ whole genome shotgun (WGS) entry which is preliminary data.</text>
</comment>
<sequence>MFLEGSKTCRVCGDKGGTCVDRISLFDFLSPDEKSMVLSKSIHKFYRKGEVIFSPGEAGSNLYIINHGEVKISKFSSAGKEQILHILKEGDFLGEHSLFGNETLKNYAEAMRNTALCMIRGDDLKALILLHPEMGLKFLEKYARKNLEALDLVESIGLYDAGQRLAKYILDEADRTGSNEITLRYSKGILSNLIGTSQETLSRRLTTMQDSGIIRLEGQRGITVLDRKALEDML</sequence>
<organism evidence="6 7">
    <name type="scientific">Youngiibacter multivorans</name>
    <dbReference type="NCBI Taxonomy" id="937251"/>
    <lineage>
        <taxon>Bacteria</taxon>
        <taxon>Bacillati</taxon>
        <taxon>Bacillota</taxon>
        <taxon>Clostridia</taxon>
        <taxon>Eubacteriales</taxon>
        <taxon>Clostridiaceae</taxon>
        <taxon>Youngiibacter</taxon>
    </lineage>
</organism>
<reference evidence="6 7" key="1">
    <citation type="submission" date="2021-03" db="EMBL/GenBank/DDBJ databases">
        <title>Genomic Encyclopedia of Type Strains, Phase IV (KMG-IV): sequencing the most valuable type-strain genomes for metagenomic binning, comparative biology and taxonomic classification.</title>
        <authorList>
            <person name="Goeker M."/>
        </authorList>
    </citation>
    <scope>NUCLEOTIDE SEQUENCE [LARGE SCALE GENOMIC DNA]</scope>
    <source>
        <strain evidence="6 7">DSM 6139</strain>
    </source>
</reference>
<name>A0ABS4G0B9_9CLOT</name>
<evidence type="ECO:0000259" key="5">
    <source>
        <dbReference type="PROSITE" id="PS51063"/>
    </source>
</evidence>
<dbReference type="CDD" id="cd00038">
    <property type="entry name" value="CAP_ED"/>
    <property type="match status" value="1"/>
</dbReference>
<keyword evidence="1" id="KW-0805">Transcription regulation</keyword>
<evidence type="ECO:0000256" key="2">
    <source>
        <dbReference type="ARBA" id="ARBA00023125"/>
    </source>
</evidence>
<accession>A0ABS4G0B9</accession>
<keyword evidence="7" id="KW-1185">Reference proteome</keyword>
<dbReference type="PANTHER" id="PTHR24567">
    <property type="entry name" value="CRP FAMILY TRANSCRIPTIONAL REGULATORY PROTEIN"/>
    <property type="match status" value="1"/>
</dbReference>
<protein>
    <submittedName>
        <fullName evidence="6">CRP/FNR family transcriptional regulator</fullName>
    </submittedName>
</protein>
<feature type="domain" description="HTH crp-type" evidence="5">
    <location>
        <begin position="159"/>
        <end position="228"/>
    </location>
</feature>
<gene>
    <name evidence="6" type="ORF">J2Z34_000258</name>
</gene>
<dbReference type="InterPro" id="IPR050397">
    <property type="entry name" value="Env_Response_Regulators"/>
</dbReference>
<dbReference type="Pfam" id="PF00027">
    <property type="entry name" value="cNMP_binding"/>
    <property type="match status" value="1"/>
</dbReference>
<evidence type="ECO:0000256" key="1">
    <source>
        <dbReference type="ARBA" id="ARBA00023015"/>
    </source>
</evidence>
<dbReference type="SMART" id="SM00100">
    <property type="entry name" value="cNMP"/>
    <property type="match status" value="1"/>
</dbReference>
<dbReference type="Gene3D" id="2.60.120.10">
    <property type="entry name" value="Jelly Rolls"/>
    <property type="match status" value="1"/>
</dbReference>
<dbReference type="PANTHER" id="PTHR24567:SF28">
    <property type="entry name" value="LISTERIOLYSIN REGULATORY PROTEIN"/>
    <property type="match status" value="1"/>
</dbReference>
<dbReference type="Pfam" id="PF13545">
    <property type="entry name" value="HTH_Crp_2"/>
    <property type="match status" value="1"/>
</dbReference>
<dbReference type="InterPro" id="IPR036390">
    <property type="entry name" value="WH_DNA-bd_sf"/>
</dbReference>
<dbReference type="InterPro" id="IPR012318">
    <property type="entry name" value="HTH_CRP"/>
</dbReference>
<proteinExistence type="predicted"/>
<evidence type="ECO:0000313" key="7">
    <source>
        <dbReference type="Proteomes" id="UP001519271"/>
    </source>
</evidence>
<dbReference type="Proteomes" id="UP001519271">
    <property type="component" value="Unassembled WGS sequence"/>
</dbReference>
<dbReference type="EMBL" id="JAGGKC010000001">
    <property type="protein sequence ID" value="MBP1917795.1"/>
    <property type="molecule type" value="Genomic_DNA"/>
</dbReference>
<dbReference type="PROSITE" id="PS50042">
    <property type="entry name" value="CNMP_BINDING_3"/>
    <property type="match status" value="1"/>
</dbReference>
<dbReference type="RefSeq" id="WP_209458033.1">
    <property type="nucleotide sequence ID" value="NZ_JAGGKC010000001.1"/>
</dbReference>
<keyword evidence="3" id="KW-0804">Transcription</keyword>
<dbReference type="SUPFAM" id="SSF46785">
    <property type="entry name" value="Winged helix' DNA-binding domain"/>
    <property type="match status" value="1"/>
</dbReference>
<dbReference type="InterPro" id="IPR000595">
    <property type="entry name" value="cNMP-bd_dom"/>
</dbReference>
<evidence type="ECO:0000259" key="4">
    <source>
        <dbReference type="PROSITE" id="PS50042"/>
    </source>
</evidence>
<evidence type="ECO:0000256" key="3">
    <source>
        <dbReference type="ARBA" id="ARBA00023163"/>
    </source>
</evidence>
<evidence type="ECO:0000313" key="6">
    <source>
        <dbReference type="EMBL" id="MBP1917795.1"/>
    </source>
</evidence>
<feature type="domain" description="Cyclic nucleotide-binding" evidence="4">
    <location>
        <begin position="25"/>
        <end position="145"/>
    </location>
</feature>
<dbReference type="SUPFAM" id="SSF51206">
    <property type="entry name" value="cAMP-binding domain-like"/>
    <property type="match status" value="1"/>
</dbReference>
<dbReference type="PROSITE" id="PS51063">
    <property type="entry name" value="HTH_CRP_2"/>
    <property type="match status" value="1"/>
</dbReference>
<dbReference type="InterPro" id="IPR014710">
    <property type="entry name" value="RmlC-like_jellyroll"/>
</dbReference>
<keyword evidence="2" id="KW-0238">DNA-binding</keyword>
<dbReference type="SMART" id="SM00419">
    <property type="entry name" value="HTH_CRP"/>
    <property type="match status" value="1"/>
</dbReference>